<gene>
    <name evidence="1" type="ORF">JCM21531_3442</name>
</gene>
<sequence length="426" mass="50201">MNQQRRVEWSRLDNASKYFAATYSERDEKVFRISCELFEGVEPEILQQALDETIERFPYYRSVLRRGIFWYYLENSDIHPLVEKESKPVCAPIYREHERKLLFRVLYYNKRISIEVFHALSDGSGALRFMMTLVYHYLLIKHGEEFSGKIPELNYNASISEKRDDSFNRYYQGRHFKKKVKRKNQISLFTKVYRIRGTRLEENRMKIIEGAMSAKAVLDEAHKYNTTMTVFLSALLFRSIYMDMPVRKKDYPLVLVVPINLRQFFKSETSSNFFSTMNISYRFGKDSTDLNEIIGSLNESFRRELTEERLNEQLYWQMSIEKNPFARIMPLPIKNISIRIADAVVEMGITASISNLGKINMPSEFESYIRQFSVIPNVKRPQLAVCTYGDRLVVTFASPFEETEVQKNFFKSLSEMGIRVEISSNM</sequence>
<dbReference type="EMBL" id="BAVR01000048">
    <property type="protein sequence ID" value="GAE89875.1"/>
    <property type="molecule type" value="Genomic_DNA"/>
</dbReference>
<organism evidence="1 2">
    <name type="scientific">Acetivibrio straminisolvens JCM 21531</name>
    <dbReference type="NCBI Taxonomy" id="1294263"/>
    <lineage>
        <taxon>Bacteria</taxon>
        <taxon>Bacillati</taxon>
        <taxon>Bacillota</taxon>
        <taxon>Clostridia</taxon>
        <taxon>Eubacteriales</taxon>
        <taxon>Oscillospiraceae</taxon>
        <taxon>Acetivibrio</taxon>
    </lineage>
</organism>
<proteinExistence type="predicted"/>
<keyword evidence="2" id="KW-1185">Reference proteome</keyword>
<evidence type="ECO:0000313" key="2">
    <source>
        <dbReference type="Proteomes" id="UP000019109"/>
    </source>
</evidence>
<reference evidence="1" key="1">
    <citation type="journal article" date="2014" name="Genome Announc.">
        <title>Draft Genome Sequence of Clostridium straminisolvens Strain JCM 21531T, Isolated from a Cellulose-Degrading Bacterial Community.</title>
        <authorList>
            <person name="Yuki M."/>
            <person name="Oshima K."/>
            <person name="Suda W."/>
            <person name="Sakamoto M."/>
            <person name="Kitamura K."/>
            <person name="Iida T."/>
            <person name="Hattori M."/>
            <person name="Ohkuma M."/>
        </authorList>
    </citation>
    <scope>NUCLEOTIDE SEQUENCE [LARGE SCALE GENOMIC DNA]</scope>
    <source>
        <strain evidence="1">JCM 21531</strain>
    </source>
</reference>
<evidence type="ECO:0000313" key="1">
    <source>
        <dbReference type="EMBL" id="GAE89875.1"/>
    </source>
</evidence>
<name>W4V903_9FIRM</name>
<evidence type="ECO:0008006" key="3">
    <source>
        <dbReference type="Google" id="ProtNLM"/>
    </source>
</evidence>
<dbReference type="RefSeq" id="WP_038290376.1">
    <property type="nucleotide sequence ID" value="NZ_BAVR01000048.1"/>
</dbReference>
<dbReference type="Proteomes" id="UP000019109">
    <property type="component" value="Unassembled WGS sequence"/>
</dbReference>
<dbReference type="OrthoDB" id="4876345at2"/>
<dbReference type="AlphaFoldDB" id="W4V903"/>
<accession>W4V903</accession>
<protein>
    <recommendedName>
        <fullName evidence="3">Alcohol acetyltransferase</fullName>
    </recommendedName>
</protein>
<dbReference type="STRING" id="1294263.JCM21531_3442"/>
<comment type="caution">
    <text evidence="1">The sequence shown here is derived from an EMBL/GenBank/DDBJ whole genome shotgun (WGS) entry which is preliminary data.</text>
</comment>